<reference evidence="4" key="1">
    <citation type="submission" date="2016-04" db="EMBL/GenBank/DDBJ databases">
        <title>Complete Genome Sequences of Twelve Strains of a Stable Defined Moderately Diverse Mouse Microbiota 2 (sDMDMm2).</title>
        <authorList>
            <person name="Uchimura Y."/>
            <person name="Wyss M."/>
            <person name="Brugiroux S."/>
            <person name="Limenitakis J.P."/>
            <person name="Stecher B."/>
            <person name="McCoy K.D."/>
            <person name="Macpherson A.J."/>
        </authorList>
    </citation>
    <scope>NUCLEOTIDE SEQUENCE [LARGE SCALE GENOMIC DNA]</scope>
    <source>
        <strain evidence="4">YL27</strain>
    </source>
</reference>
<evidence type="ECO:0000256" key="1">
    <source>
        <dbReference type="ARBA" id="ARBA00010556"/>
    </source>
</evidence>
<dbReference type="Pfam" id="PF17973">
    <property type="entry name" value="bMG10"/>
    <property type="match status" value="1"/>
</dbReference>
<protein>
    <recommendedName>
        <fullName evidence="2">Alpha-2-macroglobulin domain-containing protein</fullName>
    </recommendedName>
</protein>
<dbReference type="GO" id="GO:0004866">
    <property type="term" value="F:endopeptidase inhibitor activity"/>
    <property type="evidence" value="ECO:0007669"/>
    <property type="project" value="InterPro"/>
</dbReference>
<accession>A0A1B1SBC1</accession>
<dbReference type="Gene3D" id="1.50.10.20">
    <property type="match status" value="1"/>
</dbReference>
<dbReference type="InterPro" id="IPR001599">
    <property type="entry name" value="Macroglobln_a2"/>
</dbReference>
<dbReference type="PANTHER" id="PTHR40094:SF1">
    <property type="entry name" value="UBIQUITIN DOMAIN-CONTAINING PROTEIN"/>
    <property type="match status" value="1"/>
</dbReference>
<dbReference type="Pfam" id="PF00207">
    <property type="entry name" value="A2M"/>
    <property type="match status" value="1"/>
</dbReference>
<organism evidence="3 4">
    <name type="scientific">Muribaculum intestinale</name>
    <dbReference type="NCBI Taxonomy" id="1796646"/>
    <lineage>
        <taxon>Bacteria</taxon>
        <taxon>Pseudomonadati</taxon>
        <taxon>Bacteroidota</taxon>
        <taxon>Bacteroidia</taxon>
        <taxon>Bacteroidales</taxon>
        <taxon>Muribaculaceae</taxon>
        <taxon>Muribaculum</taxon>
    </lineage>
</organism>
<dbReference type="InterPro" id="IPR041246">
    <property type="entry name" value="Bact_MG10"/>
</dbReference>
<accession>A0A1Z2XHD2</accession>
<dbReference type="OrthoDB" id="9767116at2"/>
<comment type="similarity">
    <text evidence="1">Belongs to the protease inhibitor I39 (alpha-2-macroglobulin) family. Bacterial alpha-2-macroglobulin subfamily.</text>
</comment>
<dbReference type="SMART" id="SM01360">
    <property type="entry name" value="A2M"/>
    <property type="match status" value="1"/>
</dbReference>
<dbReference type="InterPro" id="IPR002890">
    <property type="entry name" value="MG2"/>
</dbReference>
<feature type="domain" description="Alpha-2-macroglobulin" evidence="2">
    <location>
        <begin position="1189"/>
        <end position="1279"/>
    </location>
</feature>
<keyword evidence="4" id="KW-1185">Reference proteome</keyword>
<dbReference type="PANTHER" id="PTHR40094">
    <property type="entry name" value="ALPHA-2-MACROGLOBULIN HOMOLOG"/>
    <property type="match status" value="1"/>
</dbReference>
<name>A0A1B1SBC1_9BACT</name>
<evidence type="ECO:0000259" key="2">
    <source>
        <dbReference type="SMART" id="SM01360"/>
    </source>
</evidence>
<dbReference type="EMBL" id="CP015402">
    <property type="protein sequence ID" value="ANU64065.2"/>
    <property type="molecule type" value="Genomic_DNA"/>
</dbReference>
<evidence type="ECO:0000313" key="4">
    <source>
        <dbReference type="Proteomes" id="UP000186351"/>
    </source>
</evidence>
<dbReference type="SUPFAM" id="SSF48239">
    <property type="entry name" value="Terpenoid cyclases/Protein prenyltransferases"/>
    <property type="match status" value="1"/>
</dbReference>
<evidence type="ECO:0000313" key="3">
    <source>
        <dbReference type="EMBL" id="ANU64065.2"/>
    </source>
</evidence>
<dbReference type="STRING" id="1796646.A4V02_10315"/>
<dbReference type="KEGG" id="pary:A4V02_10315"/>
<dbReference type="Proteomes" id="UP000186351">
    <property type="component" value="Chromosome"/>
</dbReference>
<dbReference type="Gene3D" id="2.60.40.1930">
    <property type="match status" value="1"/>
</dbReference>
<dbReference type="InterPro" id="IPR051802">
    <property type="entry name" value="YfhM-like"/>
</dbReference>
<proteinExistence type="inferred from homology"/>
<gene>
    <name evidence="3" type="ORF">A4V02_10315</name>
</gene>
<dbReference type="Pfam" id="PF01835">
    <property type="entry name" value="MG2"/>
    <property type="match status" value="1"/>
</dbReference>
<sequence length="1929" mass="211289">MPLVLLSDIKSIFLYMLRRISILLTVMASVFAALAAKPSDPYAKPDFAFPAKVSANAKEMFDKALATDNGPLALRALMNLSVSLTDIDADSASVVLGNCRKAEKLLSSPSDKALVDLLTAKIYYSLYRHDRWTYDRREQPAEPSTDYKLWNGTQWRDTITALIDSAVARPDALAATPAARYSKVISVDSRIAGMYPTVLDFVAMQATDLLPNLGETDMLPMRLLCPWGDFLTMRITVPKPMAQRILDIYSTWIGHARHTPGALIAADLSRLEFVNRHLFSRGEDMESVRSRMFDALYSLWSSHKASPYAAEILIKAYDMVSGQEAPITTINRYIAACKEQTAAHPGYFRSNWLTRNVERLKQPVVTVRYPSTVTPGDSLQLNLSVRNARDFTVNVYEAPYKWGEWSWGYEVTKKNIAQLRLAKSIRVTVDSVAPFRSSIVRKVVIDRPGTYIVAAVFPGQTIETGNYTYVHCSGLRLGSLSFKDEAWPFVVNPSTGRPVEGVTLQGYENRRTFTLVDTRTTDADGMARMNPKARIVFARKGDDRFAESVGMNNYYREPSRAYSVQPFTSLALYHPGDTVEWAAVAQSWLHQSCAPLAGKELRAVMYDANMQPVDTAVVTTDPFGRVSGRFAIPMDGLTGDFAIRFTLTDKELNKNLRWSNIYFKVADYKLPTYFVEVTDVERDIPVRGDVTIKGRAVTYSGFPVADASVAVNLSAGGRAWWNTPVSFASLADTTDAVGRFSIICTDALLAGSPVDKGIFTADITVTSASGENRTAATAFSLGKQLILRATLPDNNVDAAKPMKLNLELTTVNGVKHNATISYKFLRKDSTVAAGGKFESASPVIDLSVIKSGVYTLKVATADTTLADDVTINDVVIYRPTDSASPDPDALLWIPSSTATVPVGAGIDQLYATTAPETWIVYVLSSGERIIDKGWLNVGPGMHRFTRNLPADCPTATLSMACALGYRYENLQVDYTRDNVVKALDIAVESFRDRIAPGETERWTFRVTGDKNSASGQAALMLDIYNNALDAITPQRFAFYPQRSPYPIASLNINNGLGWYDNSRTVPIKQFTCPSMPSLDYITWGRPLVGYGSVRMLRKAMYGARTVNSVSCTDEVLEEVMPTMALSAAKGTSEDHVEREANFSASDTGGAVMLHSEEMAADKDGADIENAGAPRNDNEEFAYRDAETPLALFAPMLTTGADGSLQVEFTAPDANATWALKAIAYNTDMIAGSTTREIIASRPIMVQPNLPRFLRNGDKAEVRATVMNNADSTATVVVHVEIFDPASGTVLHSGDYTTDVAPRGSSTISTTVDAPADAIMLGYRVKASTGRYADGEQTILPVLAASQPVVESTPFYIPADTLSYAVKLPKMGKDARVTLQFCENPAWYVATALPGIRSSESRDALSASAAIFSAAVAEGILREQPAIAEVLREWSRSDRSDSTLTSMLERNSDLKIVLLNATPWVMDARSQTERMERLALLFDPQEIRATYASSIALLKKLQCDDGGLAWTPLFRQSSLWATENALLVFGRLKQLGWLPADKNLDAIIAKSLAYMDKSVAEYARKHRDSTDETYVYIRSMYPDTERPGECVALTSRTVASLLKSWRDMNAGAKAIAALIFKAQGQTDAARLAVASLREFAVTSPERGMWWPSLDSQSWWSMGRIGSTAIILDAFAAVDPLSPDIDRIRQWLIIQKEATDWGTSVVTSQTIASILRTGTTWTRPASPVTITIGKNTVTPDNIESMLGEIRTDISALKPSGKTLSIGKSQPGPSWGAVISRYTGDMADVKAASCSDLSIEKAIYKRVATPDGEKWVNADSLRTGDVVQVNLIITAARDIDYVAIVDNRAACLEPIDQMPAPIWAEGLCFYRENRDAATNIFISHMPKGTYRLSYLLNVNNAGTFASGFATIQSQYAPAITAHSSGTLLRINP</sequence>
<dbReference type="InterPro" id="IPR013783">
    <property type="entry name" value="Ig-like_fold"/>
</dbReference>
<dbReference type="Gene3D" id="2.60.40.10">
    <property type="entry name" value="Immunoglobulins"/>
    <property type="match status" value="1"/>
</dbReference>
<dbReference type="InterPro" id="IPR008930">
    <property type="entry name" value="Terpenoid_cyclase/PrenylTrfase"/>
</dbReference>